<keyword evidence="8 10" id="KW-0472">Membrane</keyword>
<comment type="function">
    <text evidence="10">Protein O-mannosyltransferase that catalyzes the transfer of a single mannose residue from a polyprenol phospho-mannosyl lipidic donor to the hydroxyl group of selected serine and threonine residues in acceptor proteins.</text>
</comment>
<protein>
    <recommendedName>
        <fullName evidence="9 10">Polyprenol-phosphate-mannose--protein mannosyltransferase</fullName>
        <ecNumber evidence="10">2.4.1.-</ecNumber>
    </recommendedName>
</protein>
<reference evidence="13 14" key="1">
    <citation type="submission" date="2020-03" db="EMBL/GenBank/DDBJ databases">
        <title>Draft Genome Sequence of 2-Methylisoborneol Producing Pseudanabaena yagii Strain GIHE-NHR1 Isolated from North Han River in South Korea.</title>
        <authorList>
            <person name="Jeong J."/>
        </authorList>
    </citation>
    <scope>NUCLEOTIDE SEQUENCE [LARGE SCALE GENOMIC DNA]</scope>
    <source>
        <strain evidence="13 14">GIHE-NHR1</strain>
    </source>
</reference>
<evidence type="ECO:0000256" key="6">
    <source>
        <dbReference type="ARBA" id="ARBA00022692"/>
    </source>
</evidence>
<evidence type="ECO:0000256" key="4">
    <source>
        <dbReference type="ARBA" id="ARBA00022676"/>
    </source>
</evidence>
<evidence type="ECO:0000313" key="14">
    <source>
        <dbReference type="Proteomes" id="UP000738376"/>
    </source>
</evidence>
<evidence type="ECO:0000256" key="1">
    <source>
        <dbReference type="ARBA" id="ARBA00004127"/>
    </source>
</evidence>
<evidence type="ECO:0000256" key="10">
    <source>
        <dbReference type="RuleBase" id="RU367007"/>
    </source>
</evidence>
<evidence type="ECO:0000313" key="13">
    <source>
        <dbReference type="EMBL" id="NMF58015.1"/>
    </source>
</evidence>
<keyword evidence="14" id="KW-1185">Reference proteome</keyword>
<feature type="transmembrane region" description="Helical" evidence="10">
    <location>
        <begin position="125"/>
        <end position="142"/>
    </location>
</feature>
<dbReference type="InterPro" id="IPR032421">
    <property type="entry name" value="PMT_4TMC"/>
</dbReference>
<evidence type="ECO:0000256" key="2">
    <source>
        <dbReference type="ARBA" id="ARBA00004922"/>
    </source>
</evidence>
<dbReference type="EMBL" id="JAAVJL010000001">
    <property type="protein sequence ID" value="NMF58015.1"/>
    <property type="molecule type" value="Genomic_DNA"/>
</dbReference>
<feature type="transmembrane region" description="Helical" evidence="10">
    <location>
        <begin position="428"/>
        <end position="448"/>
    </location>
</feature>
<evidence type="ECO:0000259" key="12">
    <source>
        <dbReference type="Pfam" id="PF16192"/>
    </source>
</evidence>
<sequence length="474" mass="53721">MQNLENSLSKDIDSIEQSRSQGWDWYLVAGSLGILAIALFLHFWQLGTIPYPVFDESLFGQYAKEYLEGNPTWEGHPPLGKYFIMLGILLFGQNEIGFRFWDASFGSILPLLVIGLVYRLTAKRNFALLAGLFVFSDGLFLVESRLALLNIFLVSFGLVSQMFLVSGLAHQGKLRTLLLCFAGLMLGAAASVKWNGLGFSLLVFLLLLLVGAIAKFFPQQLSKLGVLAEITKLHWWQYPLCFVVMPIAFYLIQWLPLFILNPGVPSGENIWQSISAFPHFLVAIHQHILWWHSTDIVTSIDPAHPAHPYCSSAISWAVLARPVGYYFQNSNAYFAVIQGLGNPLLWWFSTLAIVGITLGSIVPKLQKSTNIGSNNYLLLGYFANYVPWLIVKRCLFLYHYMSASIFSFIALAWIVYQLLEQKGKLRYLGYGIIVTVVISQLFFLPLWLGLPILPKDFYQRIWFMPDSWSGFNWI</sequence>
<proteinExistence type="inferred from homology"/>
<feature type="transmembrane region" description="Helical" evidence="10">
    <location>
        <begin position="148"/>
        <end position="169"/>
    </location>
</feature>
<evidence type="ECO:0000256" key="7">
    <source>
        <dbReference type="ARBA" id="ARBA00022989"/>
    </source>
</evidence>
<dbReference type="InterPro" id="IPR003342">
    <property type="entry name" value="ArnT-like_N"/>
</dbReference>
<organism evidence="13 14">
    <name type="scientific">Pseudanabaena yagii GIHE-NHR1</name>
    <dbReference type="NCBI Taxonomy" id="2722753"/>
    <lineage>
        <taxon>Bacteria</taxon>
        <taxon>Bacillati</taxon>
        <taxon>Cyanobacteriota</taxon>
        <taxon>Cyanophyceae</taxon>
        <taxon>Pseudanabaenales</taxon>
        <taxon>Pseudanabaenaceae</taxon>
        <taxon>Pseudanabaena</taxon>
        <taxon>Pseudanabaena yagii</taxon>
    </lineage>
</organism>
<keyword evidence="10" id="KW-1003">Cell membrane</keyword>
<feature type="transmembrane region" description="Helical" evidence="10">
    <location>
        <begin position="25"/>
        <end position="44"/>
    </location>
</feature>
<evidence type="ECO:0000256" key="8">
    <source>
        <dbReference type="ARBA" id="ARBA00023136"/>
    </source>
</evidence>
<feature type="domain" description="ArnT-like N-terminal" evidence="11">
    <location>
        <begin position="91"/>
        <end position="254"/>
    </location>
</feature>
<feature type="domain" description="Protein O-mannosyl-transferase C-terminal four TM" evidence="12">
    <location>
        <begin position="296"/>
        <end position="463"/>
    </location>
</feature>
<dbReference type="Pfam" id="PF02366">
    <property type="entry name" value="PMT"/>
    <property type="match status" value="1"/>
</dbReference>
<feature type="transmembrane region" description="Helical" evidence="10">
    <location>
        <begin position="238"/>
        <end position="259"/>
    </location>
</feature>
<dbReference type="PANTHER" id="PTHR10050">
    <property type="entry name" value="DOLICHYL-PHOSPHATE-MANNOSE--PROTEIN MANNOSYLTRANSFERASE"/>
    <property type="match status" value="1"/>
</dbReference>
<keyword evidence="4 10" id="KW-0328">Glycosyltransferase</keyword>
<comment type="pathway">
    <text evidence="2 10">Protein modification; protein glycosylation.</text>
</comment>
<comment type="subcellular location">
    <subcellularLocation>
        <location evidence="10">Cell membrane</location>
    </subcellularLocation>
    <subcellularLocation>
        <location evidence="1">Endomembrane system</location>
        <topology evidence="1">Multi-pass membrane protein</topology>
    </subcellularLocation>
</comment>
<evidence type="ECO:0000256" key="3">
    <source>
        <dbReference type="ARBA" id="ARBA00007222"/>
    </source>
</evidence>
<feature type="transmembrane region" description="Helical" evidence="10">
    <location>
        <begin position="344"/>
        <end position="362"/>
    </location>
</feature>
<feature type="transmembrane region" description="Helical" evidence="10">
    <location>
        <begin position="397"/>
        <end position="416"/>
    </location>
</feature>
<feature type="transmembrane region" description="Helical" evidence="10">
    <location>
        <begin position="374"/>
        <end position="391"/>
    </location>
</feature>
<dbReference type="Proteomes" id="UP000738376">
    <property type="component" value="Unassembled WGS sequence"/>
</dbReference>
<keyword evidence="7 10" id="KW-1133">Transmembrane helix</keyword>
<dbReference type="InterPro" id="IPR027005">
    <property type="entry name" value="PMT-like"/>
</dbReference>
<dbReference type="EC" id="2.4.1.-" evidence="10"/>
<name>A0ABX1LR91_9CYAN</name>
<evidence type="ECO:0000256" key="5">
    <source>
        <dbReference type="ARBA" id="ARBA00022679"/>
    </source>
</evidence>
<accession>A0ABX1LR91</accession>
<comment type="similarity">
    <text evidence="3 10">Belongs to the glycosyltransferase 39 family.</text>
</comment>
<keyword evidence="5 10" id="KW-0808">Transferase</keyword>
<feature type="transmembrane region" description="Helical" evidence="10">
    <location>
        <begin position="100"/>
        <end position="118"/>
    </location>
</feature>
<dbReference type="Pfam" id="PF16192">
    <property type="entry name" value="PMT_4TMC"/>
    <property type="match status" value="1"/>
</dbReference>
<dbReference type="RefSeq" id="WP_169362966.1">
    <property type="nucleotide sequence ID" value="NZ_JAAVJL010000001.1"/>
</dbReference>
<feature type="transmembrane region" description="Helical" evidence="10">
    <location>
        <begin position="198"/>
        <end position="217"/>
    </location>
</feature>
<keyword evidence="6 10" id="KW-0812">Transmembrane</keyword>
<comment type="caution">
    <text evidence="13">The sequence shown here is derived from an EMBL/GenBank/DDBJ whole genome shotgun (WGS) entry which is preliminary data.</text>
</comment>
<evidence type="ECO:0000256" key="9">
    <source>
        <dbReference type="ARBA" id="ARBA00093617"/>
    </source>
</evidence>
<evidence type="ECO:0000259" key="11">
    <source>
        <dbReference type="Pfam" id="PF02366"/>
    </source>
</evidence>
<gene>
    <name evidence="13" type="ORF">HC246_08260</name>
</gene>
<dbReference type="PANTHER" id="PTHR10050:SF46">
    <property type="entry name" value="PROTEIN O-MANNOSYL-TRANSFERASE 2"/>
    <property type="match status" value="1"/>
</dbReference>
<feature type="transmembrane region" description="Helical" evidence="10">
    <location>
        <begin position="176"/>
        <end position="192"/>
    </location>
</feature>